<proteinExistence type="predicted"/>
<feature type="compositionally biased region" description="Polar residues" evidence="1">
    <location>
        <begin position="810"/>
        <end position="827"/>
    </location>
</feature>
<dbReference type="PROSITE" id="PS50235">
    <property type="entry name" value="USP_3"/>
    <property type="match status" value="1"/>
</dbReference>
<name>A0ABR2YY33_9CHLO</name>
<feature type="region of interest" description="Disordered" evidence="1">
    <location>
        <begin position="512"/>
        <end position="541"/>
    </location>
</feature>
<gene>
    <name evidence="3" type="ORF">WJX75_005528</name>
</gene>
<feature type="region of interest" description="Disordered" evidence="1">
    <location>
        <begin position="30"/>
        <end position="56"/>
    </location>
</feature>
<comment type="caution">
    <text evidence="3">The sequence shown here is derived from an EMBL/GenBank/DDBJ whole genome shotgun (WGS) entry which is preliminary data.</text>
</comment>
<feature type="compositionally biased region" description="Polar residues" evidence="1">
    <location>
        <begin position="338"/>
        <end position="348"/>
    </location>
</feature>
<feature type="region of interest" description="Disordered" evidence="1">
    <location>
        <begin position="242"/>
        <end position="393"/>
    </location>
</feature>
<dbReference type="PANTHER" id="PTHR24006:SF781">
    <property type="entry name" value="LD34905P"/>
    <property type="match status" value="1"/>
</dbReference>
<feature type="region of interest" description="Disordered" evidence="1">
    <location>
        <begin position="720"/>
        <end position="767"/>
    </location>
</feature>
<evidence type="ECO:0000313" key="3">
    <source>
        <dbReference type="EMBL" id="KAK9916670.1"/>
    </source>
</evidence>
<dbReference type="InterPro" id="IPR001394">
    <property type="entry name" value="Peptidase_C19_UCH"/>
</dbReference>
<feature type="compositionally biased region" description="Low complexity" evidence="1">
    <location>
        <begin position="38"/>
        <end position="50"/>
    </location>
</feature>
<feature type="compositionally biased region" description="Basic and acidic residues" evidence="1">
    <location>
        <begin position="1248"/>
        <end position="1263"/>
    </location>
</feature>
<dbReference type="Gene3D" id="3.90.70.10">
    <property type="entry name" value="Cysteine proteinases"/>
    <property type="match status" value="2"/>
</dbReference>
<dbReference type="SUPFAM" id="SSF54001">
    <property type="entry name" value="Cysteine proteinases"/>
    <property type="match status" value="1"/>
</dbReference>
<evidence type="ECO:0000259" key="2">
    <source>
        <dbReference type="PROSITE" id="PS50235"/>
    </source>
</evidence>
<feature type="region of interest" description="Disordered" evidence="1">
    <location>
        <begin position="1223"/>
        <end position="1278"/>
    </location>
</feature>
<dbReference type="InterPro" id="IPR028889">
    <property type="entry name" value="USP"/>
</dbReference>
<dbReference type="PANTHER" id="PTHR24006">
    <property type="entry name" value="UBIQUITIN CARBOXYL-TERMINAL HYDROLASE"/>
    <property type="match status" value="1"/>
</dbReference>
<evidence type="ECO:0000256" key="1">
    <source>
        <dbReference type="SAM" id="MobiDB-lite"/>
    </source>
</evidence>
<feature type="region of interest" description="Disordered" evidence="1">
    <location>
        <begin position="1157"/>
        <end position="1206"/>
    </location>
</feature>
<evidence type="ECO:0000313" key="4">
    <source>
        <dbReference type="Proteomes" id="UP001491310"/>
    </source>
</evidence>
<feature type="region of interest" description="Disordered" evidence="1">
    <location>
        <begin position="791"/>
        <end position="869"/>
    </location>
</feature>
<feature type="compositionally biased region" description="Polar residues" evidence="1">
    <location>
        <begin position="1170"/>
        <end position="1192"/>
    </location>
</feature>
<dbReference type="Pfam" id="PF00443">
    <property type="entry name" value="UCH"/>
    <property type="match status" value="1"/>
</dbReference>
<feature type="compositionally biased region" description="Polar residues" evidence="1">
    <location>
        <begin position="793"/>
        <end position="802"/>
    </location>
</feature>
<dbReference type="Proteomes" id="UP001491310">
    <property type="component" value="Unassembled WGS sequence"/>
</dbReference>
<feature type="compositionally biased region" description="Low complexity" evidence="1">
    <location>
        <begin position="317"/>
        <end position="328"/>
    </location>
</feature>
<feature type="region of interest" description="Disordered" evidence="1">
    <location>
        <begin position="408"/>
        <end position="450"/>
    </location>
</feature>
<protein>
    <recommendedName>
        <fullName evidence="2">USP domain-containing protein</fullName>
    </recommendedName>
</protein>
<feature type="domain" description="USP" evidence="2">
    <location>
        <begin position="67"/>
        <end position="1315"/>
    </location>
</feature>
<dbReference type="InterPro" id="IPR038765">
    <property type="entry name" value="Papain-like_cys_pep_sf"/>
</dbReference>
<reference evidence="3 4" key="1">
    <citation type="journal article" date="2024" name="Nat. Commun.">
        <title>Phylogenomics reveals the evolutionary origins of lichenization in chlorophyte algae.</title>
        <authorList>
            <person name="Puginier C."/>
            <person name="Libourel C."/>
            <person name="Otte J."/>
            <person name="Skaloud P."/>
            <person name="Haon M."/>
            <person name="Grisel S."/>
            <person name="Petersen M."/>
            <person name="Berrin J.G."/>
            <person name="Delaux P.M."/>
            <person name="Dal Grande F."/>
            <person name="Keller J."/>
        </authorList>
    </citation>
    <scope>NUCLEOTIDE SEQUENCE [LARGE SCALE GENOMIC DNA]</scope>
    <source>
        <strain evidence="3 4">SAG 216-7</strain>
    </source>
</reference>
<sequence>MINGASKQQGIDARTIYSAGLIEACQMQNHPSQAIEKQTGSAATSTPTTTHQHKPTEAAGAEHAIVYGLNNLGNTCFYNSALQALVSVPALRDFYTKPQKGPQLQKGPIGAALQEVVQTVYGHRDGDQAQSAKAAKVSRREGTPLFSPSRLRAAVIKIAPRFKGYQQQDSHELVRCLIDGLLAEEGNAISYLKEQNEDASVPPGFIEELFSGELSSRVVCKTCNHETVNLEKFYDLSLPIPASLPTTSGAGTRSKPKGKGPKSQGKASIERPVESPAAEEQQKLTAKQRKKAEKDARRKEQIARKKQRKRGSQGNGAAQPASSRRSAQTRIPSEVTPLGSSQSDTSTEVLPDSDGTPDEHADRELTSSAESPSLESRPPAYGEQLGVGLTNEEEAALYGDLDALQEDASGLGDLSDTEADVSDVKEEQLKSSGVGSSGQGESEPEAADEEMTALGSLFEEDTPDGSSKNGLSWTETAELEHVSHEVNIQSCMTAFFAREVIEWECPAESAAASKQRREEQALASASLDGTPQPLRRRSVSFSEEKPRIKFIPGSAEQRGTNFVRALQGDRPFCRPLKHKGGCFLLNAYVDNITKDKLHLGLQGQDDNDATLRPLRDVHAINSRIEFGSVPISPVEDPEDEDEQSRVRSQAQALLDCVADLIVHSGLQGAINLLTEGAQLQRIPSGMGSLGSPRSGSDSLSRMGSETWRIVGSLPPGFGEGAWEYPPPRDDSQGLSPNFRSHSTDVYVPTDTSDKGARPGSLGTGAASSKLPASFWARYAATHEPIMEAAQEGSIDTDSQTSGELPLPLTPHNSLNEEATSGTQSGNGSADVAPGNNSQPSGQPQRGGAGSGAAGKRRSKKKPAPLVLETRNSFTITAEVPVSPFSNDPEGRLLSNGWEPSWPVQLPAGERDSSEAYCRIFCSDKGRKSARPLSLRSDSATAADSPFGSRASSRGYFADSEEDADSTRGNAVFWAGSKSLGISFVDEPEEAAPAPGPARFTNGDMHLPGGNESAADLEVELGAGWKAQSLPSPRATAAAAAAAADAEAEAGPALQRRLSKGILRKSVAAISIKREAVKGYLIHRAPEVLTLHLKRFQQDMRGRCGKINGAVPFPADLDITPYCDPKGKDAAGAQYTLVGVVEQQGSMLSGHYWAYVARQPPATPPPPPQTKGSPAQSPSGQTPQMKQRQDSGGSFNGDDAVPLAPAHKTGCGAKSAYRGVNAAKPGTSTSETFAESLSQGAVKSGNGSSKEDGCADGEPSREAGRQQPPPSRLAGSRPKLDSAELQWFHASDEKVKHVSWDTVAACHAYLLLYGNQTIVKHLDHNKTEGGLLQK</sequence>
<organism evidence="3 4">
    <name type="scientific">Coccomyxa subellipsoidea</name>
    <dbReference type="NCBI Taxonomy" id="248742"/>
    <lineage>
        <taxon>Eukaryota</taxon>
        <taxon>Viridiplantae</taxon>
        <taxon>Chlorophyta</taxon>
        <taxon>core chlorophytes</taxon>
        <taxon>Trebouxiophyceae</taxon>
        <taxon>Trebouxiophyceae incertae sedis</taxon>
        <taxon>Coccomyxaceae</taxon>
        <taxon>Coccomyxa</taxon>
    </lineage>
</organism>
<dbReference type="InterPro" id="IPR050164">
    <property type="entry name" value="Peptidase_C19"/>
</dbReference>
<feature type="compositionally biased region" description="Polar residues" evidence="1">
    <location>
        <begin position="1225"/>
        <end position="1247"/>
    </location>
</feature>
<feature type="compositionally biased region" description="Basic and acidic residues" evidence="1">
    <location>
        <begin position="292"/>
        <end position="303"/>
    </location>
</feature>
<accession>A0ABR2YY33</accession>
<keyword evidence="4" id="KW-1185">Reference proteome</keyword>
<feature type="region of interest" description="Disordered" evidence="1">
    <location>
        <begin position="929"/>
        <end position="961"/>
    </location>
</feature>
<dbReference type="EMBL" id="JALJOT010000003">
    <property type="protein sequence ID" value="KAK9916670.1"/>
    <property type="molecule type" value="Genomic_DNA"/>
</dbReference>